<dbReference type="Pfam" id="PF06021">
    <property type="entry name" value="Gly_acyl_tr_N"/>
    <property type="match status" value="1"/>
</dbReference>
<evidence type="ECO:0000313" key="3">
    <source>
        <dbReference type="EMBL" id="OQV13504.1"/>
    </source>
</evidence>
<keyword evidence="4" id="KW-1185">Reference proteome</keyword>
<keyword evidence="1" id="KW-0012">Acyltransferase</keyword>
<evidence type="ECO:0000259" key="2">
    <source>
        <dbReference type="Pfam" id="PF06021"/>
    </source>
</evidence>
<accession>A0A1W0WE67</accession>
<dbReference type="OrthoDB" id="61870at2759"/>
<dbReference type="AlphaFoldDB" id="A0A1W0WE67"/>
<dbReference type="InterPro" id="IPR016181">
    <property type="entry name" value="Acyl_CoA_acyltransferase"/>
</dbReference>
<dbReference type="GO" id="GO:0047961">
    <property type="term" value="F:glycine N-acyltransferase activity"/>
    <property type="evidence" value="ECO:0007669"/>
    <property type="project" value="InterPro"/>
</dbReference>
<sequence>MKLDQSQMPILVASLEEHFPASLNVYHLARNGARQSRLAWPGLEFFVDAFPNFQACICRMPNNKEAREMNLPPFLFANAVLPFSKDARKLEELLATDGIVDWSGKVGFCMVSNPDDLDVVRKVTAQHGGSLSKAPNSTGSGVIVHFDLTKIALSYSLPGEFYLDSLKTEHADQIARDRNFNNDGLECLRYILQVGYPSMAIFTKADGKPIAYICLRPEMKLGIGFVAEQYRARGFFKIVSYELLKKLRESGEREAYTDMSPQTKGSLHAMLGIGGTLYQGTFEWLEHIPETVTLS</sequence>
<dbReference type="PANTHER" id="PTHR15298:SF1">
    <property type="entry name" value="GLYCINE N-ACYLTRANSFERASE-LIKE PROTEIN"/>
    <property type="match status" value="1"/>
</dbReference>
<evidence type="ECO:0000313" key="4">
    <source>
        <dbReference type="Proteomes" id="UP000192578"/>
    </source>
</evidence>
<dbReference type="PANTHER" id="PTHR15298">
    <property type="entry name" value="L-COA N-ACYLTRANSFERASE-RELATED"/>
    <property type="match status" value="1"/>
</dbReference>
<name>A0A1W0WE67_HYPEX</name>
<keyword evidence="1" id="KW-0808">Transferase</keyword>
<dbReference type="SUPFAM" id="SSF55729">
    <property type="entry name" value="Acyl-CoA N-acyltransferases (Nat)"/>
    <property type="match status" value="1"/>
</dbReference>
<evidence type="ECO:0000256" key="1">
    <source>
        <dbReference type="RuleBase" id="RU368002"/>
    </source>
</evidence>
<dbReference type="GO" id="GO:0005739">
    <property type="term" value="C:mitochondrion"/>
    <property type="evidence" value="ECO:0007669"/>
    <property type="project" value="InterPro"/>
</dbReference>
<dbReference type="InterPro" id="IPR010313">
    <property type="entry name" value="Glycine_N-acyltransferase"/>
</dbReference>
<proteinExistence type="inferred from homology"/>
<organism evidence="3 4">
    <name type="scientific">Hypsibius exemplaris</name>
    <name type="common">Freshwater tardigrade</name>
    <dbReference type="NCBI Taxonomy" id="2072580"/>
    <lineage>
        <taxon>Eukaryota</taxon>
        <taxon>Metazoa</taxon>
        <taxon>Ecdysozoa</taxon>
        <taxon>Tardigrada</taxon>
        <taxon>Eutardigrada</taxon>
        <taxon>Parachela</taxon>
        <taxon>Hypsibioidea</taxon>
        <taxon>Hypsibiidae</taxon>
        <taxon>Hypsibius</taxon>
    </lineage>
</organism>
<gene>
    <name evidence="3" type="ORF">BV898_12251</name>
</gene>
<dbReference type="InterPro" id="IPR015938">
    <property type="entry name" value="Glycine_N-acyltransferase_N"/>
</dbReference>
<dbReference type="EMBL" id="MTYJ01000122">
    <property type="protein sequence ID" value="OQV13504.1"/>
    <property type="molecule type" value="Genomic_DNA"/>
</dbReference>
<dbReference type="Proteomes" id="UP000192578">
    <property type="component" value="Unassembled WGS sequence"/>
</dbReference>
<dbReference type="Gene3D" id="3.40.630.30">
    <property type="match status" value="1"/>
</dbReference>
<feature type="domain" description="Glycine N-acyltransferase N-terminal" evidence="2">
    <location>
        <begin position="5"/>
        <end position="130"/>
    </location>
</feature>
<reference evidence="4" key="1">
    <citation type="submission" date="2017-01" db="EMBL/GenBank/DDBJ databases">
        <title>Comparative genomics of anhydrobiosis in the tardigrade Hypsibius dujardini.</title>
        <authorList>
            <person name="Yoshida Y."/>
            <person name="Koutsovoulos G."/>
            <person name="Laetsch D."/>
            <person name="Stevens L."/>
            <person name="Kumar S."/>
            <person name="Horikawa D."/>
            <person name="Ishino K."/>
            <person name="Komine S."/>
            <person name="Tomita M."/>
            <person name="Blaxter M."/>
            <person name="Arakawa K."/>
        </authorList>
    </citation>
    <scope>NUCLEOTIDE SEQUENCE [LARGE SCALE GENOMIC DNA]</scope>
    <source>
        <strain evidence="4">Z151</strain>
    </source>
</reference>
<comment type="similarity">
    <text evidence="1">Belongs to the glycine N-acyltransferase family.</text>
</comment>
<dbReference type="EC" id="2.3.1.-" evidence="1"/>
<comment type="caution">
    <text evidence="3">The sequence shown here is derived from an EMBL/GenBank/DDBJ whole genome shotgun (WGS) entry which is preliminary data.</text>
</comment>
<protein>
    <recommendedName>
        <fullName evidence="1">Glycine N-acyltransferase-like protein</fullName>
        <ecNumber evidence="1">2.3.1.-</ecNumber>
    </recommendedName>
</protein>